<dbReference type="AlphaFoldDB" id="A0A9Q3IG47"/>
<dbReference type="EMBL" id="AVOT02046587">
    <property type="protein sequence ID" value="MBW0541901.1"/>
    <property type="molecule type" value="Genomic_DNA"/>
</dbReference>
<evidence type="ECO:0000313" key="2">
    <source>
        <dbReference type="EMBL" id="MBW0541901.1"/>
    </source>
</evidence>
<evidence type="ECO:0000256" key="1">
    <source>
        <dbReference type="SAM" id="MobiDB-lite"/>
    </source>
</evidence>
<protein>
    <submittedName>
        <fullName evidence="2">Uncharacterized protein</fullName>
    </submittedName>
</protein>
<keyword evidence="3" id="KW-1185">Reference proteome</keyword>
<gene>
    <name evidence="2" type="ORF">O181_081616</name>
</gene>
<name>A0A9Q3IG47_9BASI</name>
<feature type="region of interest" description="Disordered" evidence="1">
    <location>
        <begin position="53"/>
        <end position="106"/>
    </location>
</feature>
<comment type="caution">
    <text evidence="2">The sequence shown here is derived from an EMBL/GenBank/DDBJ whole genome shotgun (WGS) entry which is preliminary data.</text>
</comment>
<proteinExistence type="predicted"/>
<sequence>MYRDNELISSSEQALRPIRYRGSSESLDSNFYQRESITDKTLLEKPKHVIRGSEEAVFPKEEQKPRESSSSLHKCQIQAINPQIPTRRGRKRQRERPSPSGKSLPLIITELQREERQPWTMFSIFQEL</sequence>
<dbReference type="Proteomes" id="UP000765509">
    <property type="component" value="Unassembled WGS sequence"/>
</dbReference>
<organism evidence="2 3">
    <name type="scientific">Austropuccinia psidii MF-1</name>
    <dbReference type="NCBI Taxonomy" id="1389203"/>
    <lineage>
        <taxon>Eukaryota</taxon>
        <taxon>Fungi</taxon>
        <taxon>Dikarya</taxon>
        <taxon>Basidiomycota</taxon>
        <taxon>Pucciniomycotina</taxon>
        <taxon>Pucciniomycetes</taxon>
        <taxon>Pucciniales</taxon>
        <taxon>Sphaerophragmiaceae</taxon>
        <taxon>Austropuccinia</taxon>
    </lineage>
</organism>
<accession>A0A9Q3IG47</accession>
<feature type="compositionally biased region" description="Basic and acidic residues" evidence="1">
    <location>
        <begin position="53"/>
        <end position="67"/>
    </location>
</feature>
<reference evidence="2" key="1">
    <citation type="submission" date="2021-03" db="EMBL/GenBank/DDBJ databases">
        <title>Draft genome sequence of rust myrtle Austropuccinia psidii MF-1, a brazilian biotype.</title>
        <authorList>
            <person name="Quecine M.C."/>
            <person name="Pachon D.M.R."/>
            <person name="Bonatelli M.L."/>
            <person name="Correr F.H."/>
            <person name="Franceschini L.M."/>
            <person name="Leite T.F."/>
            <person name="Margarido G.R.A."/>
            <person name="Almeida C.A."/>
            <person name="Ferrarezi J.A."/>
            <person name="Labate C.A."/>
        </authorList>
    </citation>
    <scope>NUCLEOTIDE SEQUENCE</scope>
    <source>
        <strain evidence="2">MF-1</strain>
    </source>
</reference>
<feature type="compositionally biased region" description="Polar residues" evidence="1">
    <location>
        <begin position="68"/>
        <end position="84"/>
    </location>
</feature>
<evidence type="ECO:0000313" key="3">
    <source>
        <dbReference type="Proteomes" id="UP000765509"/>
    </source>
</evidence>